<dbReference type="Pfam" id="PF14033">
    <property type="entry name" value="DUF4246"/>
    <property type="match status" value="1"/>
</dbReference>
<dbReference type="RefSeq" id="XP_008621687.1">
    <property type="nucleotide sequence ID" value="XM_008623465.1"/>
</dbReference>
<dbReference type="EMBL" id="JH767350">
    <property type="protein sequence ID" value="EQC24889.1"/>
    <property type="molecule type" value="Genomic_DNA"/>
</dbReference>
<evidence type="ECO:0000313" key="3">
    <source>
        <dbReference type="Proteomes" id="UP000030762"/>
    </source>
</evidence>
<evidence type="ECO:0000313" key="2">
    <source>
        <dbReference type="EMBL" id="EQC24889.1"/>
    </source>
</evidence>
<dbReference type="InterPro" id="IPR036770">
    <property type="entry name" value="Ankyrin_rpt-contain_sf"/>
</dbReference>
<organism evidence="2 3">
    <name type="scientific">Saprolegnia diclina (strain VS20)</name>
    <dbReference type="NCBI Taxonomy" id="1156394"/>
    <lineage>
        <taxon>Eukaryota</taxon>
        <taxon>Sar</taxon>
        <taxon>Stramenopiles</taxon>
        <taxon>Oomycota</taxon>
        <taxon>Saprolegniomycetes</taxon>
        <taxon>Saprolegniales</taxon>
        <taxon>Saprolegniaceae</taxon>
        <taxon>Saprolegnia</taxon>
    </lineage>
</organism>
<dbReference type="VEuPathDB" id="FungiDB:SDRG_17225"/>
<dbReference type="Gene3D" id="1.25.40.20">
    <property type="entry name" value="Ankyrin repeat-containing domain"/>
    <property type="match status" value="1"/>
</dbReference>
<dbReference type="PANTHER" id="PTHR33119:SF1">
    <property type="entry name" value="FE2OG DIOXYGENASE DOMAIN-CONTAINING PROTEIN"/>
    <property type="match status" value="1"/>
</dbReference>
<reference evidence="2 3" key="1">
    <citation type="submission" date="2012-04" db="EMBL/GenBank/DDBJ databases">
        <title>The Genome Sequence of Saprolegnia declina VS20.</title>
        <authorList>
            <consortium name="The Broad Institute Genome Sequencing Platform"/>
            <person name="Russ C."/>
            <person name="Nusbaum C."/>
            <person name="Tyler B."/>
            <person name="van West P."/>
            <person name="Dieguez-Uribeondo J."/>
            <person name="de Bruijn I."/>
            <person name="Tripathy S."/>
            <person name="Jiang R."/>
            <person name="Young S.K."/>
            <person name="Zeng Q."/>
            <person name="Gargeya S."/>
            <person name="Fitzgerald M."/>
            <person name="Haas B."/>
            <person name="Abouelleil A."/>
            <person name="Alvarado L."/>
            <person name="Arachchi H.M."/>
            <person name="Berlin A."/>
            <person name="Chapman S.B."/>
            <person name="Goldberg J."/>
            <person name="Griggs A."/>
            <person name="Gujja S."/>
            <person name="Hansen M."/>
            <person name="Howarth C."/>
            <person name="Imamovic A."/>
            <person name="Larimer J."/>
            <person name="McCowen C."/>
            <person name="Montmayeur A."/>
            <person name="Murphy C."/>
            <person name="Neiman D."/>
            <person name="Pearson M."/>
            <person name="Priest M."/>
            <person name="Roberts A."/>
            <person name="Saif S."/>
            <person name="Shea T."/>
            <person name="Sisk P."/>
            <person name="Sykes S."/>
            <person name="Wortman J."/>
            <person name="Nusbaum C."/>
            <person name="Birren B."/>
        </authorList>
    </citation>
    <scope>NUCLEOTIDE SEQUENCE [LARGE SCALE GENOMIC DNA]</scope>
    <source>
        <strain evidence="2 3">VS20</strain>
    </source>
</reference>
<dbReference type="PANTHER" id="PTHR33119">
    <property type="entry name" value="IFI3P"/>
    <property type="match status" value="1"/>
</dbReference>
<dbReference type="GeneID" id="19957952"/>
<dbReference type="InParanoid" id="T0PHQ2"/>
<dbReference type="InterPro" id="IPR025340">
    <property type="entry name" value="DUF4246"/>
</dbReference>
<dbReference type="AlphaFoldDB" id="T0PHQ2"/>
<accession>T0PHQ2</accession>
<dbReference type="InterPro" id="IPR049192">
    <property type="entry name" value="DUF4246_C"/>
</dbReference>
<feature type="domain" description="DUF4246" evidence="1">
    <location>
        <begin position="261"/>
        <end position="579"/>
    </location>
</feature>
<proteinExistence type="predicted"/>
<name>T0PHQ2_SAPDV</name>
<dbReference type="Proteomes" id="UP000030762">
    <property type="component" value="Unassembled WGS sequence"/>
</dbReference>
<evidence type="ECO:0000259" key="1">
    <source>
        <dbReference type="Pfam" id="PF14033"/>
    </source>
</evidence>
<dbReference type="OrthoDB" id="415532at2759"/>
<dbReference type="SUPFAM" id="SSF48403">
    <property type="entry name" value="Ankyrin repeat"/>
    <property type="match status" value="1"/>
</dbReference>
<keyword evidence="3" id="KW-1185">Reference proteome</keyword>
<gene>
    <name evidence="2" type="ORF">SDRG_17225</name>
</gene>
<protein>
    <recommendedName>
        <fullName evidence="1">DUF4246 domain-containing protein</fullName>
    </recommendedName>
</protein>
<sequence length="594" mass="65883">MPLLSFALANKSREAVELLASVADINFIDDGQSSTKACVNKVPLGQAIKTNLDTTLLAKMLEHASVQPPEYYEEALKMALVAKSVSNVVLLASKVNPKSECFLQYAVHNPDFVAVLLELGADPNQSDQYGRPPLLGACSQNEEISARILLPHTTNGDVHGYYAPLYNVVAEGGLRGLARDLARTVFAESPMPPLHKIFWQPCVERYAQRACDFWCYAPDHARAYAKIELEYMAVLCTLLDEPFWWTKETLPSLPPGVCDTDVIHGELQFIRDEFVRPLGLVPNTTRGVYHADDALSVDLLSSLSQLLTPLEVDASWNDNVLEVVDPAMHGAVYGQSRFNLHPHNMRVGTSTSATVQHEMPPSTTLTDAACPHLQMLPTPVTWDASLRQVTLESYINNIHPSQSALYAVLAETLSTVLPLLDAARWVPRKDNRRIRLGGGHENELRLLRDAYLKHHGLDPSTTVLQKTLRAFKKAQGPITSQLQPAPPTLHAAKEFWKNYVPRRDDDDDDGSWRLPSKPQSHQVLCHVQCLRATPEAPTMTTAWRRGSGATNEAIKFTAVALYGADNISVRIEFRETFEKADFGPHKRNPAIESA</sequence>